<dbReference type="Proteomes" id="UP000190667">
    <property type="component" value="Unassembled WGS sequence"/>
</dbReference>
<dbReference type="CDD" id="cd00006">
    <property type="entry name" value="PTS_IIA_man"/>
    <property type="match status" value="1"/>
</dbReference>
<dbReference type="PANTHER" id="PTHR33799:SF1">
    <property type="entry name" value="PTS SYSTEM MANNOSE-SPECIFIC EIIAB COMPONENT-RELATED"/>
    <property type="match status" value="1"/>
</dbReference>
<evidence type="ECO:0000256" key="7">
    <source>
        <dbReference type="ARBA" id="ARBA00022777"/>
    </source>
</evidence>
<comment type="subcellular location">
    <subcellularLocation>
        <location evidence="1">Cytoplasm</location>
    </subcellularLocation>
</comment>
<evidence type="ECO:0000313" key="10">
    <source>
        <dbReference type="Proteomes" id="UP000190667"/>
    </source>
</evidence>
<keyword evidence="5" id="KW-0808">Transferase</keyword>
<evidence type="ECO:0000256" key="1">
    <source>
        <dbReference type="ARBA" id="ARBA00004496"/>
    </source>
</evidence>
<dbReference type="GO" id="GO:0009401">
    <property type="term" value="P:phosphoenolpyruvate-dependent sugar phosphotransferase system"/>
    <property type="evidence" value="ECO:0007669"/>
    <property type="project" value="UniProtKB-KW"/>
</dbReference>
<keyword evidence="2" id="KW-0813">Transport</keyword>
<keyword evidence="6" id="KW-0598">Phosphotransferase system</keyword>
<dbReference type="EMBL" id="MRUL01000001">
    <property type="protein sequence ID" value="OON42021.1"/>
    <property type="molecule type" value="Genomic_DNA"/>
</dbReference>
<evidence type="ECO:0000256" key="5">
    <source>
        <dbReference type="ARBA" id="ARBA00022679"/>
    </source>
</evidence>
<dbReference type="STRING" id="1926881.BTJ39_02375"/>
<dbReference type="GO" id="GO:0016020">
    <property type="term" value="C:membrane"/>
    <property type="evidence" value="ECO:0007669"/>
    <property type="project" value="InterPro"/>
</dbReference>
<evidence type="ECO:0000313" key="9">
    <source>
        <dbReference type="EMBL" id="OON42021.1"/>
    </source>
</evidence>
<proteinExistence type="predicted"/>
<organism evidence="9 10">
    <name type="scientific">Izhakiella australiensis</name>
    <dbReference type="NCBI Taxonomy" id="1926881"/>
    <lineage>
        <taxon>Bacteria</taxon>
        <taxon>Pseudomonadati</taxon>
        <taxon>Pseudomonadota</taxon>
        <taxon>Gammaproteobacteria</taxon>
        <taxon>Enterobacterales</taxon>
        <taxon>Erwiniaceae</taxon>
        <taxon>Izhakiella</taxon>
    </lineage>
</organism>
<feature type="domain" description="PTS EIIA type-4" evidence="8">
    <location>
        <begin position="7"/>
        <end position="127"/>
    </location>
</feature>
<accession>A0A1S8YS60</accession>
<dbReference type="PROSITE" id="PS51096">
    <property type="entry name" value="PTS_EIIA_TYPE_4"/>
    <property type="match status" value="1"/>
</dbReference>
<evidence type="ECO:0000256" key="2">
    <source>
        <dbReference type="ARBA" id="ARBA00022448"/>
    </source>
</evidence>
<reference evidence="9 10" key="1">
    <citation type="submission" date="2016-12" db="EMBL/GenBank/DDBJ databases">
        <title>Izhakiella australiana sp. nov. of genus Izhakiella isolated from Australian desert.</title>
        <authorList>
            <person name="Ji M."/>
        </authorList>
    </citation>
    <scope>NUCLEOTIDE SEQUENCE [LARGE SCALE GENOMIC DNA]</scope>
    <source>
        <strain evidence="9 10">D4N98</strain>
    </source>
</reference>
<keyword evidence="10" id="KW-1185">Reference proteome</keyword>
<keyword evidence="3" id="KW-0963">Cytoplasm</keyword>
<evidence type="ECO:0000256" key="4">
    <source>
        <dbReference type="ARBA" id="ARBA00022597"/>
    </source>
</evidence>
<evidence type="ECO:0000256" key="3">
    <source>
        <dbReference type="ARBA" id="ARBA00022490"/>
    </source>
</evidence>
<dbReference type="GO" id="GO:0005737">
    <property type="term" value="C:cytoplasm"/>
    <property type="evidence" value="ECO:0007669"/>
    <property type="project" value="UniProtKB-SubCell"/>
</dbReference>
<dbReference type="GO" id="GO:0016301">
    <property type="term" value="F:kinase activity"/>
    <property type="evidence" value="ECO:0007669"/>
    <property type="project" value="UniProtKB-KW"/>
</dbReference>
<dbReference type="OrthoDB" id="3183705at2"/>
<name>A0A1S8YS60_9GAMM</name>
<dbReference type="InterPro" id="IPR036662">
    <property type="entry name" value="PTS_EIIA_man-typ_sf"/>
</dbReference>
<dbReference type="Gene3D" id="3.40.50.510">
    <property type="entry name" value="Phosphotransferase system, mannose-type IIA component"/>
    <property type="match status" value="1"/>
</dbReference>
<dbReference type="RefSeq" id="WP_078001049.1">
    <property type="nucleotide sequence ID" value="NZ_MRUL01000001.1"/>
</dbReference>
<dbReference type="InterPro" id="IPR033887">
    <property type="entry name" value="PTS_IIA_man"/>
</dbReference>
<keyword evidence="4" id="KW-0762">Sugar transport</keyword>
<dbReference type="Pfam" id="PF03610">
    <property type="entry name" value="EIIA-man"/>
    <property type="match status" value="1"/>
</dbReference>
<sequence length="137" mass="15166">MTQLAKRPWLLIITHGRFGEELVKSCELVLGKMKDVYCFSLLEGMTPEKLMENVGEVLNNAPEDSLIFTDIFSGTPTNVAAVFAKRHQYTVICGVNLPMLIEAEMNRGDKSTHQLADDLVAAGVGSIINITRITNER</sequence>
<protein>
    <submittedName>
        <fullName evidence="9">PTS fructose transporter subunit IIA</fullName>
    </submittedName>
</protein>
<dbReference type="InterPro" id="IPR051471">
    <property type="entry name" value="Bacterial_PTS_sugar_comp"/>
</dbReference>
<dbReference type="PANTHER" id="PTHR33799">
    <property type="entry name" value="PTS PERMEASE-RELATED-RELATED"/>
    <property type="match status" value="1"/>
</dbReference>
<keyword evidence="7" id="KW-0418">Kinase</keyword>
<evidence type="ECO:0000256" key="6">
    <source>
        <dbReference type="ARBA" id="ARBA00022683"/>
    </source>
</evidence>
<dbReference type="SUPFAM" id="SSF53062">
    <property type="entry name" value="PTS system fructose IIA component-like"/>
    <property type="match status" value="1"/>
</dbReference>
<gene>
    <name evidence="9" type="ORF">BTJ39_02375</name>
</gene>
<dbReference type="AlphaFoldDB" id="A0A1S8YS60"/>
<comment type="caution">
    <text evidence="9">The sequence shown here is derived from an EMBL/GenBank/DDBJ whole genome shotgun (WGS) entry which is preliminary data.</text>
</comment>
<dbReference type="InterPro" id="IPR004701">
    <property type="entry name" value="PTS_EIIA_man-typ"/>
</dbReference>
<evidence type="ECO:0000259" key="8">
    <source>
        <dbReference type="PROSITE" id="PS51096"/>
    </source>
</evidence>